<dbReference type="RefSeq" id="WP_125466410.1">
    <property type="nucleotide sequence ID" value="NZ_RWBG01000001.1"/>
</dbReference>
<gene>
    <name evidence="1" type="ORF">EJA19_00635</name>
</gene>
<evidence type="ECO:0008006" key="3">
    <source>
        <dbReference type="Google" id="ProtNLM"/>
    </source>
</evidence>
<dbReference type="EMBL" id="RWBG01000001">
    <property type="protein sequence ID" value="RSK41413.1"/>
    <property type="molecule type" value="Genomic_DNA"/>
</dbReference>
<dbReference type="Proteomes" id="UP000270620">
    <property type="component" value="Unassembled WGS sequence"/>
</dbReference>
<reference evidence="1 2" key="1">
    <citation type="submission" date="2018-12" db="EMBL/GenBank/DDBJ databases">
        <title>Mangrovimonas spongiae sp. nov., a novel member of the genus Mangrovimonas isolated from marine sponge.</title>
        <authorList>
            <person name="Zhuang L."/>
            <person name="Luo L."/>
        </authorList>
    </citation>
    <scope>NUCLEOTIDE SEQUENCE [LARGE SCALE GENOMIC DNA]</scope>
    <source>
        <strain evidence="1 2">HN-E26</strain>
    </source>
</reference>
<protein>
    <recommendedName>
        <fullName evidence="3">Carboxypeptidase-like regulatory domain-containing protein</fullName>
    </recommendedName>
</protein>
<keyword evidence="2" id="KW-1185">Reference proteome</keyword>
<proteinExistence type="predicted"/>
<dbReference type="AlphaFoldDB" id="A0A3R9N8E0"/>
<organism evidence="1 2">
    <name type="scientific">Mangrovimonas spongiae</name>
    <dbReference type="NCBI Taxonomy" id="2494697"/>
    <lineage>
        <taxon>Bacteria</taxon>
        <taxon>Pseudomonadati</taxon>
        <taxon>Bacteroidota</taxon>
        <taxon>Flavobacteriia</taxon>
        <taxon>Flavobacteriales</taxon>
        <taxon>Flavobacteriaceae</taxon>
        <taxon>Mangrovimonas</taxon>
    </lineage>
</organism>
<accession>A0A3R9N8E0</accession>
<name>A0A3R9N8E0_9FLAO</name>
<dbReference type="OrthoDB" id="1342686at2"/>
<sequence length="297" mass="34954">MEHIKVTFVIILSVIANQIGFAQNSKNIRLLSLKDSTSIDFAHIFLDEKLITYSDESGYFKVQLKNDFNILKIEHLTYETFKVVKSELKKQEVIFMKEKNNSLEEVVISVKKKPKKHILLPEKSYKELFMKGLDVRFPYSLKNAVYVPNELKGENYKIRNIVFQSRKGFDNPKGKYIPFKLNLMTVDTVTFLPKKNIFEKDLPVGKKENQKILKIDVSEYNLDFPEEGIFIVVSLYDKDYYLSKGFTDRPGFGQTQISNNSNFFELFWYPSKNRWEEPLYSKERIQCRNFGIEVVEK</sequence>
<evidence type="ECO:0000313" key="1">
    <source>
        <dbReference type="EMBL" id="RSK41413.1"/>
    </source>
</evidence>
<evidence type="ECO:0000313" key="2">
    <source>
        <dbReference type="Proteomes" id="UP000270620"/>
    </source>
</evidence>
<comment type="caution">
    <text evidence="1">The sequence shown here is derived from an EMBL/GenBank/DDBJ whole genome shotgun (WGS) entry which is preliminary data.</text>
</comment>